<evidence type="ECO:0000256" key="1">
    <source>
        <dbReference type="SAM" id="MobiDB-lite"/>
    </source>
</evidence>
<dbReference type="HOGENOM" id="CLU_040666_0_0_1"/>
<gene>
    <name evidence="2" type="ORF">PV04_07856</name>
</gene>
<dbReference type="PANTHER" id="PTHR37540">
    <property type="entry name" value="TRANSCRIPTION FACTOR (ACR-2), PUTATIVE-RELATED-RELATED"/>
    <property type="match status" value="1"/>
</dbReference>
<protein>
    <recommendedName>
        <fullName evidence="4">Transcription factor domain-containing protein</fullName>
    </recommendedName>
</protein>
<proteinExistence type="predicted"/>
<sequence>MASSRRGENSPQPASVQVRKQIQRKLQEGDDLSNPLGCQICRRAGCQLRSHKAYLAHKHHTAADRSFEKPKQALDSPRSKLLETSFSKSYAYTRAPPSLGAGRLDGFHDLPVPGGHQLDLHQSVYNLLHSKLGAATAFPLPVGLQVNEIGGTMIIPVMTDTSLCLSVIAAWKAVQYLMGQATAFPHLSYEAQALQCLRKQLLEQGHAAITNEAILAAVLLWASATMFAQTDALRRHSAGVCALITARGGLKEIERHGSIGQAASIKQLLLWADFLTAQFLGEGVVFNDIGPAEPLPTSLVTLSQAIALPSSWKVLLPATLKAAQDLKLLLVSHDTATRVGRLSIAEYKALLGLLNRSTIERINLEQQHSRSNSPDECVLVAMNLLRLTVLFSAGPLFTIVVSVISRLRNALKRTTLDCFDSTSPNCIDVYIWACFVGLVNEFESENRSYFVEMLSSALSVKYGDARWPDDWRTRNLDMLRSTLWSDTVLTKLYFDACQMIEAFVLTPGSHMPL</sequence>
<dbReference type="AlphaFoldDB" id="A0A0D2DU35"/>
<feature type="region of interest" description="Disordered" evidence="1">
    <location>
        <begin position="1"/>
        <end position="28"/>
    </location>
</feature>
<keyword evidence="3" id="KW-1185">Reference proteome</keyword>
<name>A0A0D2DU35_9EURO</name>
<reference evidence="2 3" key="1">
    <citation type="submission" date="2015-01" db="EMBL/GenBank/DDBJ databases">
        <title>The Genome Sequence of Capronia semiimmersa CBS27337.</title>
        <authorList>
            <consortium name="The Broad Institute Genomics Platform"/>
            <person name="Cuomo C."/>
            <person name="de Hoog S."/>
            <person name="Gorbushina A."/>
            <person name="Stielow B."/>
            <person name="Teixiera M."/>
            <person name="Abouelleil A."/>
            <person name="Chapman S.B."/>
            <person name="Priest M."/>
            <person name="Young S.K."/>
            <person name="Wortman J."/>
            <person name="Nusbaum C."/>
            <person name="Birren B."/>
        </authorList>
    </citation>
    <scope>NUCLEOTIDE SEQUENCE [LARGE SCALE GENOMIC DNA]</scope>
    <source>
        <strain evidence="2 3">CBS 27337</strain>
    </source>
</reference>
<accession>A0A0D2DU35</accession>
<organism evidence="2 3">
    <name type="scientific">Phialophora macrospora</name>
    <dbReference type="NCBI Taxonomy" id="1851006"/>
    <lineage>
        <taxon>Eukaryota</taxon>
        <taxon>Fungi</taxon>
        <taxon>Dikarya</taxon>
        <taxon>Ascomycota</taxon>
        <taxon>Pezizomycotina</taxon>
        <taxon>Eurotiomycetes</taxon>
        <taxon>Chaetothyriomycetidae</taxon>
        <taxon>Chaetothyriales</taxon>
        <taxon>Herpotrichiellaceae</taxon>
        <taxon>Phialophora</taxon>
    </lineage>
</organism>
<evidence type="ECO:0000313" key="3">
    <source>
        <dbReference type="Proteomes" id="UP000054266"/>
    </source>
</evidence>
<dbReference type="EMBL" id="KN846960">
    <property type="protein sequence ID" value="KIW65612.1"/>
    <property type="molecule type" value="Genomic_DNA"/>
</dbReference>
<evidence type="ECO:0008006" key="4">
    <source>
        <dbReference type="Google" id="ProtNLM"/>
    </source>
</evidence>
<dbReference type="Proteomes" id="UP000054266">
    <property type="component" value="Unassembled WGS sequence"/>
</dbReference>
<feature type="compositionally biased region" description="Polar residues" evidence="1">
    <location>
        <begin position="9"/>
        <end position="20"/>
    </location>
</feature>
<evidence type="ECO:0000313" key="2">
    <source>
        <dbReference type="EMBL" id="KIW65612.1"/>
    </source>
</evidence>
<dbReference type="PANTHER" id="PTHR37540:SF5">
    <property type="entry name" value="TRANSCRIPTION FACTOR DOMAIN-CONTAINING PROTEIN"/>
    <property type="match status" value="1"/>
</dbReference>